<dbReference type="PROSITE" id="PS00108">
    <property type="entry name" value="PROTEIN_KINASE_ST"/>
    <property type="match status" value="1"/>
</dbReference>
<dbReference type="GO" id="GO:0005524">
    <property type="term" value="F:ATP binding"/>
    <property type="evidence" value="ECO:0007669"/>
    <property type="project" value="UniProtKB-UniRule"/>
</dbReference>
<feature type="domain" description="Protein kinase" evidence="8">
    <location>
        <begin position="190"/>
        <end position="553"/>
    </location>
</feature>
<dbReference type="OrthoDB" id="68483at2759"/>
<evidence type="ECO:0000256" key="4">
    <source>
        <dbReference type="ARBA" id="ARBA00022777"/>
    </source>
</evidence>
<feature type="compositionally biased region" description="Pro residues" evidence="7">
    <location>
        <begin position="1026"/>
        <end position="1036"/>
    </location>
</feature>
<evidence type="ECO:0000256" key="2">
    <source>
        <dbReference type="ARBA" id="ARBA00022679"/>
    </source>
</evidence>
<dbReference type="GO" id="GO:0004674">
    <property type="term" value="F:protein serine/threonine kinase activity"/>
    <property type="evidence" value="ECO:0007669"/>
    <property type="project" value="UniProtKB-KW"/>
</dbReference>
<feature type="compositionally biased region" description="Polar residues" evidence="7">
    <location>
        <begin position="859"/>
        <end position="869"/>
    </location>
</feature>
<evidence type="ECO:0000256" key="1">
    <source>
        <dbReference type="ARBA" id="ARBA00022527"/>
    </source>
</evidence>
<feature type="compositionally biased region" description="Low complexity" evidence="7">
    <location>
        <begin position="1249"/>
        <end position="1268"/>
    </location>
</feature>
<protein>
    <recommendedName>
        <fullName evidence="8">Protein kinase domain-containing protein</fullName>
    </recommendedName>
</protein>
<feature type="binding site" evidence="6">
    <location>
        <position position="219"/>
    </location>
    <ligand>
        <name>ATP</name>
        <dbReference type="ChEBI" id="CHEBI:30616"/>
    </ligand>
</feature>
<accession>A0A9P7VCI7</accession>
<dbReference type="EMBL" id="JAHMUF010000004">
    <property type="protein sequence ID" value="KAG7195205.1"/>
    <property type="molecule type" value="Genomic_DNA"/>
</dbReference>
<organism evidence="9 10">
    <name type="scientific">Scheffersomyces spartinae</name>
    <dbReference type="NCBI Taxonomy" id="45513"/>
    <lineage>
        <taxon>Eukaryota</taxon>
        <taxon>Fungi</taxon>
        <taxon>Dikarya</taxon>
        <taxon>Ascomycota</taxon>
        <taxon>Saccharomycotina</taxon>
        <taxon>Pichiomycetes</taxon>
        <taxon>Debaryomycetaceae</taxon>
        <taxon>Scheffersomyces</taxon>
    </lineage>
</organism>
<dbReference type="GeneID" id="66117105"/>
<dbReference type="GO" id="GO:0007165">
    <property type="term" value="P:signal transduction"/>
    <property type="evidence" value="ECO:0007669"/>
    <property type="project" value="TreeGrafter"/>
</dbReference>
<dbReference type="RefSeq" id="XP_043050752.1">
    <property type="nucleotide sequence ID" value="XM_043194428.1"/>
</dbReference>
<evidence type="ECO:0000313" key="10">
    <source>
        <dbReference type="Proteomes" id="UP000790833"/>
    </source>
</evidence>
<feature type="region of interest" description="Disordered" evidence="7">
    <location>
        <begin position="1198"/>
        <end position="1219"/>
    </location>
</feature>
<name>A0A9P7VCI7_9ASCO</name>
<gene>
    <name evidence="9" type="ORF">KQ657_003731</name>
</gene>
<dbReference type="PANTHER" id="PTHR43895:SF152">
    <property type="entry name" value="SERINE_THREONINE-PROTEIN KINASE TOS3"/>
    <property type="match status" value="1"/>
</dbReference>
<keyword evidence="4" id="KW-0418">Kinase</keyword>
<feature type="region of interest" description="Disordered" evidence="7">
    <location>
        <begin position="1"/>
        <end position="35"/>
    </location>
</feature>
<comment type="caution">
    <text evidence="9">The sequence shown here is derived from an EMBL/GenBank/DDBJ whole genome shotgun (WGS) entry which is preliminary data.</text>
</comment>
<feature type="region of interest" description="Disordered" evidence="7">
    <location>
        <begin position="999"/>
        <end position="1065"/>
    </location>
</feature>
<dbReference type="Gene3D" id="1.10.510.10">
    <property type="entry name" value="Transferase(Phosphotransferase) domain 1"/>
    <property type="match status" value="1"/>
</dbReference>
<feature type="compositionally biased region" description="Low complexity" evidence="7">
    <location>
        <begin position="22"/>
        <end position="35"/>
    </location>
</feature>
<sequence>MTPSFIDASTHKQSGTEKDTRTNTTTNTTTSSSSSLLPLHVILPAKPLLPDSYVLTQAPHIHSPLANEVATIDTNTSSVSPTDPLSLDPNHKVDPNNKTSSGGKLTGSSNKSWTRSQDPTPLPMTSELGYPMGESTSHSFNVNSFNTYNIPGQSSVPISRSSSASGTVKETNRVHLEYDPVNKRKILNTYEILREIGRGEHGKVKLAKDLEHNELVAIKIVSRKSKKNRPTLRFKHSPQDVANASDRFIHKLDDYEKKIKREIAIMKKCDQKHIVKLREVLDDKRTFKIYLVLEYMEKGEIKWKKTLKELHQCKNNNECGDDEIPCVSKTCAVVQPTTTAIDYDDDDDYLLSETYAPNLTFKQSRKIFRDVLLGLEYLHKQGIVHRDIKPANLLVSADNVVKISDFGVSFASSLNSNDEGVLMNELELAKTAGTPAFFAPELCQTNFSGSSINLTKNIPPNNINYKIDIWALGVTLYCLLFGKVPFNADSEFKLFQVIVNDDLKFPVDRFSFSAPTPVSQEEFDLAKDLLTKLLDKNSATRWDIAEIKQHPFTLMDLNEGTEEYNDFFHLNDLQNINTNTGATTSELQSQVDLSSTNMLLYASPKMHSLCPLYELDTTNSSSDNNSVVGLGARVKKSLFNALKNGMTVEKNSSTESSEQSSHFNSKSNLFHSDPSIIISETPYSTLALNTSNPDTPPPSSPIPSRNVLPSGGGGGGGGISLVSSPCVSAATTTTGLSPFPVAGIRDRNILLLDVIESEQLGSRRSSVGIISEAPQVETKRNAVGDVYLRNQSIVDTFKDIQEQDERRRSSVLSGLKTTSSNPTGTSSILSTASSSASPKPFRPSISSDFTPSSTSVPSQPINRRSTCGSSIDDNVVTVKVGPIDINKSRRGSSVISLPVSESFASLDSIDDDYLALKYQDYIRSKGKDPTDQLKSRRGSEVTQSDTALFKQEGLHNASHHHIGDSGVQAITDKLRNFNMTTSMNSEPESKSRFYRRTQGGFAFDGDSDDDEGAIGFGGPKSKPKRPPMQPPQPPPMLRNRSSSSSCSSYSSSGGDESDGDGGNLTLAFTAKVDRPQMFGLDSRVRSHESNLPGLVHTPSYPDVPIIFQDQIPEFEDVPEMLMEMPSIGNSTSSSIAMGPSVSIISSTGSQTTITPSLGYNNNNSTTTALKTPQTDKFVMPPSTPEVLGTLSISHSPMTPKVSGREFSSPQQPPQPPVLHNVFRPQRKIVTSPLGRHEPVSAVIDSINESGTRTESSPGTGTGTGPDPTFNLDQTQVAKKTLAHLYNNHYKKEPLRFPFPNALHYDQEKISADHRPSTKAAVSTATANRLTTKDRFRSNSITIGILQHEPLNRIEIKK</sequence>
<feature type="region of interest" description="Disordered" evidence="7">
    <location>
        <begin position="686"/>
        <end position="715"/>
    </location>
</feature>
<feature type="region of interest" description="Disordered" evidence="7">
    <location>
        <begin position="649"/>
        <end position="668"/>
    </location>
</feature>
<feature type="compositionally biased region" description="Low complexity" evidence="7">
    <location>
        <begin position="825"/>
        <end position="858"/>
    </location>
</feature>
<reference evidence="9" key="1">
    <citation type="submission" date="2021-03" db="EMBL/GenBank/DDBJ databases">
        <authorList>
            <person name="Palmer J.M."/>
        </authorList>
    </citation>
    <scope>NUCLEOTIDE SEQUENCE</scope>
    <source>
        <strain evidence="9">ARV_011</strain>
    </source>
</reference>
<keyword evidence="2" id="KW-0808">Transferase</keyword>
<dbReference type="InterPro" id="IPR011009">
    <property type="entry name" value="Kinase-like_dom_sf"/>
</dbReference>
<evidence type="ECO:0000256" key="6">
    <source>
        <dbReference type="PROSITE-ProRule" id="PRU10141"/>
    </source>
</evidence>
<dbReference type="InterPro" id="IPR017441">
    <property type="entry name" value="Protein_kinase_ATP_BS"/>
</dbReference>
<feature type="compositionally biased region" description="Low complexity" evidence="7">
    <location>
        <begin position="1041"/>
        <end position="1054"/>
    </location>
</feature>
<feature type="compositionally biased region" description="Low complexity" evidence="7">
    <location>
        <begin position="97"/>
        <end position="112"/>
    </location>
</feature>
<dbReference type="GO" id="GO:0030447">
    <property type="term" value="P:filamentous growth"/>
    <property type="evidence" value="ECO:0007669"/>
    <property type="project" value="UniProtKB-ARBA"/>
</dbReference>
<feature type="region of interest" description="Disordered" evidence="7">
    <location>
        <begin position="1245"/>
        <end position="1270"/>
    </location>
</feature>
<dbReference type="InterPro" id="IPR008271">
    <property type="entry name" value="Ser/Thr_kinase_AS"/>
</dbReference>
<dbReference type="PANTHER" id="PTHR43895">
    <property type="entry name" value="CALCIUM/CALMODULIN-DEPENDENT PROTEIN KINASE KINASE-RELATED"/>
    <property type="match status" value="1"/>
</dbReference>
<dbReference type="InterPro" id="IPR000719">
    <property type="entry name" value="Prot_kinase_dom"/>
</dbReference>
<feature type="region of interest" description="Disordered" evidence="7">
    <location>
        <begin position="75"/>
        <end position="131"/>
    </location>
</feature>
<dbReference type="Gene3D" id="3.30.200.20">
    <property type="entry name" value="Phosphorylase Kinase, domain 1"/>
    <property type="match status" value="1"/>
</dbReference>
<proteinExistence type="predicted"/>
<evidence type="ECO:0000313" key="9">
    <source>
        <dbReference type="EMBL" id="KAG7195205.1"/>
    </source>
</evidence>
<dbReference type="SMART" id="SM00220">
    <property type="entry name" value="S_TKc"/>
    <property type="match status" value="1"/>
</dbReference>
<evidence type="ECO:0000259" key="8">
    <source>
        <dbReference type="PROSITE" id="PS50011"/>
    </source>
</evidence>
<feature type="region of interest" description="Disordered" evidence="7">
    <location>
        <begin position="800"/>
        <end position="869"/>
    </location>
</feature>
<dbReference type="PROSITE" id="PS00107">
    <property type="entry name" value="PROTEIN_KINASE_ATP"/>
    <property type="match status" value="1"/>
</dbReference>
<evidence type="ECO:0000256" key="3">
    <source>
        <dbReference type="ARBA" id="ARBA00022741"/>
    </source>
</evidence>
<keyword evidence="10" id="KW-1185">Reference proteome</keyword>
<dbReference type="PROSITE" id="PS50011">
    <property type="entry name" value="PROTEIN_KINASE_DOM"/>
    <property type="match status" value="1"/>
</dbReference>
<feature type="compositionally biased region" description="Polar residues" evidence="7">
    <location>
        <begin position="810"/>
        <end position="824"/>
    </location>
</feature>
<keyword evidence="5 6" id="KW-0067">ATP-binding</keyword>
<keyword evidence="3 6" id="KW-0547">Nucleotide-binding</keyword>
<evidence type="ECO:0000256" key="5">
    <source>
        <dbReference type="ARBA" id="ARBA00022840"/>
    </source>
</evidence>
<keyword evidence="1" id="KW-0723">Serine/threonine-protein kinase</keyword>
<dbReference type="SUPFAM" id="SSF56112">
    <property type="entry name" value="Protein kinase-like (PK-like)"/>
    <property type="match status" value="1"/>
</dbReference>
<dbReference type="Pfam" id="PF00069">
    <property type="entry name" value="Pkinase"/>
    <property type="match status" value="1"/>
</dbReference>
<dbReference type="CDD" id="cd14008">
    <property type="entry name" value="STKc_LKB1_CaMKK"/>
    <property type="match status" value="1"/>
</dbReference>
<dbReference type="Proteomes" id="UP000790833">
    <property type="component" value="Unassembled WGS sequence"/>
</dbReference>
<evidence type="ECO:0000256" key="7">
    <source>
        <dbReference type="SAM" id="MobiDB-lite"/>
    </source>
</evidence>